<sequence>MAGQIHYEVFSRKTPQSGWVLQNALNDRDSAIAQARELLTARRAAAIKVTKEVFSDDTGEFRSYTLLTEGLPETKSKPKVVSPTEPVCTSPQDLYSRHARETIARVLEDWLRRQGATVFELLHSPVLCERLDVSTNDLTHAIQKIAIPESEETGASIHEIMRRWNNLSDKAINRVIGDGRKKVFGEIDLTGDIAAQVARLGQSPERGYAFGGAVARLTITDRNAGRKLMPLTRIATAIAGKPELKWALDVIETPLVELFARKGGLAEILGSDITLGQGLAFLTHMVSGEAIERLSAVDSAIGRALPAPPAHLEEFARLIRQGHFRDLRLQAFRNVLSELRGVKRLMPENPVGEIDLLRAMALALTAGSQQQVEREDISDAFIERSKMLVSSAFVEGLTRGAPHCLEEIERILWLCENVVGAANKKQAARWLMSSLTAHRFETDLRDPKRPAGQRLQLLALLQRRVSKASLGETDTEAAHARLGQIGAQIAGDIQLIPHILKGSKTPIQRITALLSFATGQAGPQGALSELAKAEVMKQLRAPDVRASLMGDPAALGQLKPMLVQAGLAA</sequence>
<dbReference type="EMBL" id="JAQQKW010000012">
    <property type="protein sequence ID" value="MDC7695870.1"/>
    <property type="molecule type" value="Genomic_DNA"/>
</dbReference>
<gene>
    <name evidence="1" type="ORF">PQU94_16450</name>
</gene>
<protein>
    <recommendedName>
        <fullName evidence="3">cAMP-binding protein</fullName>
    </recommendedName>
</protein>
<accession>A0ABT5II55</accession>
<organism evidence="1 2">
    <name type="scientific">Asticcacaulis currens</name>
    <dbReference type="NCBI Taxonomy" id="2984210"/>
    <lineage>
        <taxon>Bacteria</taxon>
        <taxon>Pseudomonadati</taxon>
        <taxon>Pseudomonadota</taxon>
        <taxon>Alphaproteobacteria</taxon>
        <taxon>Caulobacterales</taxon>
        <taxon>Caulobacteraceae</taxon>
        <taxon>Asticcacaulis</taxon>
    </lineage>
</organism>
<keyword evidence="2" id="KW-1185">Reference proteome</keyword>
<dbReference type="Proteomes" id="UP001216595">
    <property type="component" value="Unassembled WGS sequence"/>
</dbReference>
<name>A0ABT5II55_9CAUL</name>
<reference evidence="1 2" key="1">
    <citation type="submission" date="2023-01" db="EMBL/GenBank/DDBJ databases">
        <title>Novel species of the genus Asticcacaulis isolated from rivers.</title>
        <authorList>
            <person name="Lu H."/>
        </authorList>
    </citation>
    <scope>NUCLEOTIDE SEQUENCE [LARGE SCALE GENOMIC DNA]</scope>
    <source>
        <strain evidence="1 2">DXS10W</strain>
    </source>
</reference>
<dbReference type="RefSeq" id="WP_272742521.1">
    <property type="nucleotide sequence ID" value="NZ_JAQQKW010000012.1"/>
</dbReference>
<comment type="caution">
    <text evidence="1">The sequence shown here is derived from an EMBL/GenBank/DDBJ whole genome shotgun (WGS) entry which is preliminary data.</text>
</comment>
<evidence type="ECO:0000313" key="1">
    <source>
        <dbReference type="EMBL" id="MDC7695870.1"/>
    </source>
</evidence>
<evidence type="ECO:0000313" key="2">
    <source>
        <dbReference type="Proteomes" id="UP001216595"/>
    </source>
</evidence>
<evidence type="ECO:0008006" key="3">
    <source>
        <dbReference type="Google" id="ProtNLM"/>
    </source>
</evidence>
<proteinExistence type="predicted"/>